<keyword evidence="5 7" id="KW-1133">Transmembrane helix</keyword>
<dbReference type="KEGG" id="has:Halsa_0931"/>
<feature type="domain" description="Major facilitator superfamily (MFS) profile" evidence="8">
    <location>
        <begin position="9"/>
        <end position="387"/>
    </location>
</feature>
<dbReference type="PANTHER" id="PTHR23514:SF3">
    <property type="entry name" value="BYPASS OF STOP CODON PROTEIN 6"/>
    <property type="match status" value="1"/>
</dbReference>
<name>E4RM46_HALHG</name>
<feature type="transmembrane region" description="Helical" evidence="7">
    <location>
        <begin position="245"/>
        <end position="265"/>
    </location>
</feature>
<dbReference type="InterPro" id="IPR036259">
    <property type="entry name" value="MFS_trans_sf"/>
</dbReference>
<evidence type="ECO:0000256" key="2">
    <source>
        <dbReference type="ARBA" id="ARBA00008335"/>
    </source>
</evidence>
<dbReference type="STRING" id="656519.Halsa_0931"/>
<dbReference type="HOGENOM" id="CLU_055429_1_0_9"/>
<dbReference type="SUPFAM" id="SSF103473">
    <property type="entry name" value="MFS general substrate transporter"/>
    <property type="match status" value="1"/>
</dbReference>
<dbReference type="PANTHER" id="PTHR23514">
    <property type="entry name" value="BYPASS OF STOP CODON PROTEIN 6"/>
    <property type="match status" value="1"/>
</dbReference>
<dbReference type="Proteomes" id="UP000007434">
    <property type="component" value="Chromosome"/>
</dbReference>
<evidence type="ECO:0000256" key="5">
    <source>
        <dbReference type="ARBA" id="ARBA00022989"/>
    </source>
</evidence>
<feature type="transmembrane region" description="Helical" evidence="7">
    <location>
        <begin position="334"/>
        <end position="355"/>
    </location>
</feature>
<keyword evidence="3" id="KW-0813">Transport</keyword>
<feature type="transmembrane region" description="Helical" evidence="7">
    <location>
        <begin position="301"/>
        <end position="322"/>
    </location>
</feature>
<comment type="subcellular location">
    <subcellularLocation>
        <location evidence="1">Cell membrane</location>
        <topology evidence="1">Multi-pass membrane protein</topology>
    </subcellularLocation>
</comment>
<evidence type="ECO:0000256" key="4">
    <source>
        <dbReference type="ARBA" id="ARBA00022692"/>
    </source>
</evidence>
<dbReference type="PROSITE" id="PS50850">
    <property type="entry name" value="MFS"/>
    <property type="match status" value="1"/>
</dbReference>
<reference evidence="9 10" key="2">
    <citation type="journal article" date="2011" name="J. Bacteriol.">
        <title>Complete Genome Sequence of the Haloalkaliphilic, Hydrogen Producing Halanaerobium hydrogenoformans.</title>
        <authorList>
            <person name="Brown S.D."/>
            <person name="Begemann M.B."/>
            <person name="Mormile M.R."/>
            <person name="Wall J.D."/>
            <person name="Han C.S."/>
            <person name="Goodwin L.A."/>
            <person name="Pitluck S."/>
            <person name="Land M.L."/>
            <person name="Hauser L.J."/>
            <person name="Elias D.A."/>
        </authorList>
    </citation>
    <scope>NUCLEOTIDE SEQUENCE [LARGE SCALE GENOMIC DNA]</scope>
    <source>
        <strain evidence="10">sapolanicus</strain>
    </source>
</reference>
<gene>
    <name evidence="9" type="ordered locus">Halsa_0931</name>
</gene>
<feature type="transmembrane region" description="Helical" evidence="7">
    <location>
        <begin position="50"/>
        <end position="67"/>
    </location>
</feature>
<comment type="similarity">
    <text evidence="2">Belongs to the major facilitator superfamily.</text>
</comment>
<keyword evidence="10" id="KW-1185">Reference proteome</keyword>
<evidence type="ECO:0000259" key="8">
    <source>
        <dbReference type="PROSITE" id="PS50850"/>
    </source>
</evidence>
<proteinExistence type="inferred from homology"/>
<evidence type="ECO:0000256" key="1">
    <source>
        <dbReference type="ARBA" id="ARBA00004651"/>
    </source>
</evidence>
<evidence type="ECO:0000256" key="6">
    <source>
        <dbReference type="ARBA" id="ARBA00023136"/>
    </source>
</evidence>
<keyword evidence="6 7" id="KW-0472">Membrane</keyword>
<feature type="transmembrane region" description="Helical" evidence="7">
    <location>
        <begin position="102"/>
        <end position="127"/>
    </location>
</feature>
<organism evidence="9 10">
    <name type="scientific">Halanaerobium hydrogeniformans</name>
    <name type="common">Halanaerobium sp. (strain sapolanicus)</name>
    <dbReference type="NCBI Taxonomy" id="656519"/>
    <lineage>
        <taxon>Bacteria</taxon>
        <taxon>Bacillati</taxon>
        <taxon>Bacillota</taxon>
        <taxon>Clostridia</taxon>
        <taxon>Halanaerobiales</taxon>
        <taxon>Halanaerobiaceae</taxon>
        <taxon>Halanaerobium</taxon>
    </lineage>
</organism>
<evidence type="ECO:0000313" key="10">
    <source>
        <dbReference type="Proteomes" id="UP000007434"/>
    </source>
</evidence>
<dbReference type="EMBL" id="CP002304">
    <property type="protein sequence ID" value="ADQ14377.1"/>
    <property type="molecule type" value="Genomic_DNA"/>
</dbReference>
<feature type="transmembrane region" description="Helical" evidence="7">
    <location>
        <begin position="12"/>
        <end position="30"/>
    </location>
</feature>
<reference evidence="9 10" key="1">
    <citation type="submission" date="2010-11" db="EMBL/GenBank/DDBJ databases">
        <title>Complete sequence of Halanaerobium sp. sapolanicus.</title>
        <authorList>
            <consortium name="US DOE Joint Genome Institute"/>
            <person name="Lucas S."/>
            <person name="Copeland A."/>
            <person name="Lapidus A."/>
            <person name="Cheng J.-F."/>
            <person name="Bruce D."/>
            <person name="Goodwin L."/>
            <person name="Pitluck S."/>
            <person name="Davenport K."/>
            <person name="Detter J.C."/>
            <person name="Han C."/>
            <person name="Tapia R."/>
            <person name="Land M."/>
            <person name="Hauser L."/>
            <person name="Jeffries C."/>
            <person name="Kyrpides N."/>
            <person name="Ivanova N."/>
            <person name="Mikhailova N."/>
            <person name="Begemann M.B."/>
            <person name="Mormile M.R."/>
            <person name="Wall J.D."/>
            <person name="Elias D.A."/>
            <person name="Woyke T."/>
        </authorList>
    </citation>
    <scope>NUCLEOTIDE SEQUENCE [LARGE SCALE GENOMIC DNA]</scope>
    <source>
        <strain evidence="10">sapolanicus</strain>
    </source>
</reference>
<dbReference type="OrthoDB" id="1674556at2"/>
<dbReference type="GO" id="GO:0005886">
    <property type="term" value="C:plasma membrane"/>
    <property type="evidence" value="ECO:0007669"/>
    <property type="project" value="UniProtKB-SubCell"/>
</dbReference>
<accession>E4RM46</accession>
<evidence type="ECO:0000256" key="3">
    <source>
        <dbReference type="ARBA" id="ARBA00022448"/>
    </source>
</evidence>
<dbReference type="InterPro" id="IPR051788">
    <property type="entry name" value="MFS_Transporter"/>
</dbReference>
<feature type="transmembrane region" description="Helical" evidence="7">
    <location>
        <begin position="361"/>
        <end position="382"/>
    </location>
</feature>
<feature type="transmembrane region" description="Helical" evidence="7">
    <location>
        <begin position="139"/>
        <end position="159"/>
    </location>
</feature>
<dbReference type="GO" id="GO:0022857">
    <property type="term" value="F:transmembrane transporter activity"/>
    <property type="evidence" value="ECO:0007669"/>
    <property type="project" value="InterPro"/>
</dbReference>
<sequence length="396" mass="43905">MNKADSYNNKRRLMILAFTIMLTIGVVNNLRGQIGPLIIDDFALNYSQLGFLFSFLSIGPIIVFFFSGKLIEKFGLIKVLVYGLIHTAISLFAVHISPGYYFLLISFFFVSLGLTLLNIVSVTIISLGYSNQRGKMINLLHLFYGLGGIIAPYFVTLLIRFGFGWSHSFLFSIIFIIIVFFEFKNSKLPETRASKSDSVLKTAELLKNKVVILFCIVVFIQVGVEISIVTWLAPYLKDVQGRSELVISFFLSLFFITFTVGRLLASLIVEKIGYYNFLLYTQVLTALSILLALIFGSPLTFLLSVSGIFIAVQVPTSQAAILDNFGASGIKVVGFAQTAGTIGAAVLSNWVVGFINDILSINAGFIFLIILLIILFIITIYLKKLTLNSPMFAQDN</sequence>
<keyword evidence="4 7" id="KW-0812">Transmembrane</keyword>
<dbReference type="Pfam" id="PF07690">
    <property type="entry name" value="MFS_1"/>
    <property type="match status" value="1"/>
</dbReference>
<dbReference type="AlphaFoldDB" id="E4RM46"/>
<protein>
    <submittedName>
        <fullName evidence="9">Major facilitator superfamily MFS_1</fullName>
    </submittedName>
</protein>
<dbReference type="eggNOG" id="COG0738">
    <property type="taxonomic scope" value="Bacteria"/>
</dbReference>
<feature type="transmembrane region" description="Helical" evidence="7">
    <location>
        <begin position="165"/>
        <end position="183"/>
    </location>
</feature>
<evidence type="ECO:0000313" key="9">
    <source>
        <dbReference type="EMBL" id="ADQ14377.1"/>
    </source>
</evidence>
<dbReference type="RefSeq" id="WP_013405467.1">
    <property type="nucleotide sequence ID" value="NC_014654.1"/>
</dbReference>
<dbReference type="InterPro" id="IPR020846">
    <property type="entry name" value="MFS_dom"/>
</dbReference>
<dbReference type="InterPro" id="IPR011701">
    <property type="entry name" value="MFS"/>
</dbReference>
<dbReference type="Gene3D" id="1.20.1250.20">
    <property type="entry name" value="MFS general substrate transporter like domains"/>
    <property type="match status" value="2"/>
</dbReference>
<evidence type="ECO:0000256" key="7">
    <source>
        <dbReference type="SAM" id="Phobius"/>
    </source>
</evidence>
<feature type="transmembrane region" description="Helical" evidence="7">
    <location>
        <begin position="210"/>
        <end position="233"/>
    </location>
</feature>
<feature type="transmembrane region" description="Helical" evidence="7">
    <location>
        <begin position="79"/>
        <end position="96"/>
    </location>
</feature>